<organism evidence="3">
    <name type="scientific">Wolinella succinogenes (strain ATCC 29543 / DSM 1740 / CCUG 13145 / JCM 31913 / LMG 7466 / NCTC 11488 / FDC 602W)</name>
    <name type="common">Vibrio succinogenes</name>
    <dbReference type="NCBI Taxonomy" id="273121"/>
    <lineage>
        <taxon>Bacteria</taxon>
        <taxon>Pseudomonadati</taxon>
        <taxon>Campylobacterota</taxon>
        <taxon>Epsilonproteobacteria</taxon>
        <taxon>Campylobacterales</taxon>
        <taxon>Helicobacteraceae</taxon>
        <taxon>Wolinella</taxon>
    </lineage>
</organism>
<keyword evidence="1" id="KW-1133">Transmembrane helix</keyword>
<sequence length="117" mass="13615">MKLDNYISFAIVNGFFLGLVLAILKFDAPEMIVIWTFFVTVGLYLLVLLSASFFMLFFDYNSKRLNKKRHDSTLEYFVHEFDKREKVVDKVREFIRSMELGANDEEAEATSGKPKKA</sequence>
<name>Q7MR62_WOLSU</name>
<feature type="transmembrane region" description="Helical" evidence="1">
    <location>
        <begin position="32"/>
        <end position="58"/>
    </location>
</feature>
<feature type="transmembrane region" description="Helical" evidence="1">
    <location>
        <begin position="7"/>
        <end position="26"/>
    </location>
</feature>
<dbReference type="EMBL" id="BX571661">
    <property type="protein sequence ID" value="CAE10671.1"/>
    <property type="molecule type" value="Genomic_DNA"/>
</dbReference>
<keyword evidence="3" id="KW-1185">Reference proteome</keyword>
<dbReference type="Proteomes" id="UP000000422">
    <property type="component" value="Chromosome"/>
</dbReference>
<evidence type="ECO:0008006" key="4">
    <source>
        <dbReference type="Google" id="ProtNLM"/>
    </source>
</evidence>
<dbReference type="AlphaFoldDB" id="Q7MR62"/>
<dbReference type="HOGENOM" id="CLU_164827_1_0_7"/>
<keyword evidence="1" id="KW-0472">Membrane</keyword>
<evidence type="ECO:0000313" key="2">
    <source>
        <dbReference type="EMBL" id="CAE10671.1"/>
    </source>
</evidence>
<dbReference type="RefSeq" id="WP_011139455.1">
    <property type="nucleotide sequence ID" value="NC_005090.1"/>
</dbReference>
<evidence type="ECO:0000313" key="3">
    <source>
        <dbReference type="Proteomes" id="UP000000422"/>
    </source>
</evidence>
<evidence type="ECO:0000256" key="1">
    <source>
        <dbReference type="SAM" id="Phobius"/>
    </source>
</evidence>
<protein>
    <recommendedName>
        <fullName evidence="4">Motility integral membrane protein</fullName>
    </recommendedName>
</protein>
<reference evidence="2 3" key="1">
    <citation type="journal article" date="2003" name="Proc. Natl. Acad. Sci. U.S.A.">
        <title>Complete genome sequence and analysis of Wolinella succinogenes.</title>
        <authorList>
            <person name="Baar C."/>
            <person name="Eppinger M."/>
            <person name="Raddatz G."/>
            <person name="Simon JM."/>
            <person name="Lanz C."/>
            <person name="Klimmek O."/>
            <person name="Nandakumar R."/>
            <person name="Gross R."/>
            <person name="Rosinus A."/>
            <person name="Keller H."/>
            <person name="Jagtap P."/>
            <person name="Linke B."/>
            <person name="Meyer F."/>
            <person name="Lederer H."/>
            <person name="Schuster S.C."/>
        </authorList>
    </citation>
    <scope>NUCLEOTIDE SEQUENCE [LARGE SCALE GENOMIC DNA]</scope>
    <source>
        <strain evidence="3">ATCC 29543 / DSM 1740 / CCUG 13145 / JCM 31913 / LMG 7466 / NCTC 11488 / FDC 602W</strain>
    </source>
</reference>
<accession>Q7MR62</accession>
<dbReference type="STRING" id="273121.WS1640"/>
<gene>
    <name evidence="2" type="ordered locus">WS1640</name>
</gene>
<keyword evidence="1" id="KW-0812">Transmembrane</keyword>
<dbReference type="KEGG" id="wsu:WS1640"/>
<proteinExistence type="predicted"/>